<gene>
    <name evidence="1" type="ORF">ELQ90_03120</name>
</gene>
<sequence>MQALAEGVEAALRAAGVPAATNPDAIVAATAAARDAHFGVPTTSASQLALQRRGASAIRTDRGWTERYFALYNASTNPGGARQAGWYPVAGRVPVLDNAVVTTTSMDPNVWTPKTGMFRMAESPLVNHGGWSFGDDSITPPFPGVYDISARVGFTGRSGGTTRAFRAEVNGRAYGQDIPRNTAYTGSGMEVPLSTTVVVLPGESIKIVALHDTTTALPFTLPRLTVKYAEPV</sequence>
<dbReference type="OrthoDB" id="4990683at2"/>
<dbReference type="Proteomes" id="UP000288547">
    <property type="component" value="Unassembled WGS sequence"/>
</dbReference>
<comment type="caution">
    <text evidence="1">The sequence shown here is derived from an EMBL/GenBank/DDBJ whole genome shotgun (WGS) entry which is preliminary data.</text>
</comment>
<dbReference type="RefSeq" id="WP_128493784.1">
    <property type="nucleotide sequence ID" value="NZ_RZNB01000001.1"/>
</dbReference>
<proteinExistence type="predicted"/>
<reference evidence="1 2" key="1">
    <citation type="submission" date="2018-12" db="EMBL/GenBank/DDBJ databases">
        <authorList>
            <person name="Li F."/>
        </authorList>
    </citation>
    <scope>NUCLEOTIDE SEQUENCE [LARGE SCALE GENOMIC DNA]</scope>
    <source>
        <strain evidence="1 2">11W25H-1</strain>
    </source>
</reference>
<dbReference type="AlphaFoldDB" id="A0A444PYR8"/>
<organism evidence="1 2">
    <name type="scientific">Labedella phragmitis</name>
    <dbReference type="NCBI Taxonomy" id="2498849"/>
    <lineage>
        <taxon>Bacteria</taxon>
        <taxon>Bacillati</taxon>
        <taxon>Actinomycetota</taxon>
        <taxon>Actinomycetes</taxon>
        <taxon>Micrococcales</taxon>
        <taxon>Microbacteriaceae</taxon>
        <taxon>Labedella</taxon>
    </lineage>
</organism>
<evidence type="ECO:0000313" key="1">
    <source>
        <dbReference type="EMBL" id="RWZ52941.1"/>
    </source>
</evidence>
<protein>
    <submittedName>
        <fullName evidence="1">Uncharacterized protein</fullName>
    </submittedName>
</protein>
<name>A0A444PYR8_9MICO</name>
<keyword evidence="2" id="KW-1185">Reference proteome</keyword>
<accession>A0A444PYR8</accession>
<dbReference type="EMBL" id="RZNB01000001">
    <property type="protein sequence ID" value="RWZ52941.1"/>
    <property type="molecule type" value="Genomic_DNA"/>
</dbReference>
<evidence type="ECO:0000313" key="2">
    <source>
        <dbReference type="Proteomes" id="UP000288547"/>
    </source>
</evidence>